<dbReference type="SMART" id="SM00387">
    <property type="entry name" value="HATPase_c"/>
    <property type="match status" value="1"/>
</dbReference>
<feature type="region of interest" description="Disordered" evidence="10">
    <location>
        <begin position="361"/>
        <end position="381"/>
    </location>
</feature>
<keyword evidence="3 9" id="KW-0597">Phosphoprotein</keyword>
<dbReference type="InterPro" id="IPR050482">
    <property type="entry name" value="Sensor_HK_TwoCompSys"/>
</dbReference>
<dbReference type="PROSITE" id="PS50110">
    <property type="entry name" value="RESPONSE_REGULATORY"/>
    <property type="match status" value="1"/>
</dbReference>
<dbReference type="EC" id="2.7.13.3" evidence="2"/>
<dbReference type="EMBL" id="JAVXZY010000002">
    <property type="protein sequence ID" value="MDT8999365.1"/>
    <property type="molecule type" value="Genomic_DNA"/>
</dbReference>
<sequence>MSTPTAERHLRILHIEDSELDHQLIVAQLRRAGLSIEVQRVDSLLELESALRQPWDAIISDYNLPGFSGLLVLDMLRQRQYLMPFVLVSGEIGEDTAVAAMRTGASDYLLKNNLARLAPALLHAIEACESERARVAADAELLKSKQRLHELAGHLQTSVEMERAAIAREIHDDVGGSLTALKFDLAWIARHAKDAAVQQRVNSALETVSYAIEASQRIMHNLRPAILEQGLVAAVQWMANRFERRTGILTTTRTSHEQIQLPPGVPLVAYRTAQEALTNISKHANASKVNIELSVDSGVLTLEVSDNGQGIAPGDLAKARSFGIRGLHERAATVGGWVDLSSSSRGTSLILSVPLQAEAAAQFGDDHSHTEEHDPSAWGSA</sequence>
<keyword evidence="8" id="KW-0902">Two-component regulatory system</keyword>
<evidence type="ECO:0000256" key="10">
    <source>
        <dbReference type="SAM" id="MobiDB-lite"/>
    </source>
</evidence>
<evidence type="ECO:0000313" key="13">
    <source>
        <dbReference type="Proteomes" id="UP001246372"/>
    </source>
</evidence>
<feature type="modified residue" description="4-aspartylphosphate" evidence="9">
    <location>
        <position position="61"/>
    </location>
</feature>
<dbReference type="Pfam" id="PF07730">
    <property type="entry name" value="HisKA_3"/>
    <property type="match status" value="1"/>
</dbReference>
<dbReference type="PANTHER" id="PTHR24421">
    <property type="entry name" value="NITRATE/NITRITE SENSOR PROTEIN NARX-RELATED"/>
    <property type="match status" value="1"/>
</dbReference>
<dbReference type="SMART" id="SM00448">
    <property type="entry name" value="REC"/>
    <property type="match status" value="1"/>
</dbReference>
<keyword evidence="5" id="KW-0547">Nucleotide-binding</keyword>
<comment type="caution">
    <text evidence="12">The sequence shown here is derived from an EMBL/GenBank/DDBJ whole genome shotgun (WGS) entry which is preliminary data.</text>
</comment>
<evidence type="ECO:0000256" key="6">
    <source>
        <dbReference type="ARBA" id="ARBA00022777"/>
    </source>
</evidence>
<dbReference type="SUPFAM" id="SSF55874">
    <property type="entry name" value="ATPase domain of HSP90 chaperone/DNA topoisomerase II/histidine kinase"/>
    <property type="match status" value="1"/>
</dbReference>
<dbReference type="Gene3D" id="1.20.5.1930">
    <property type="match status" value="1"/>
</dbReference>
<name>A0ABU3PA06_9BURK</name>
<evidence type="ECO:0000256" key="2">
    <source>
        <dbReference type="ARBA" id="ARBA00012438"/>
    </source>
</evidence>
<dbReference type="RefSeq" id="WP_315649862.1">
    <property type="nucleotide sequence ID" value="NZ_JAVXZY010000002.1"/>
</dbReference>
<dbReference type="Gene3D" id="3.40.50.2300">
    <property type="match status" value="1"/>
</dbReference>
<organism evidence="12 13">
    <name type="scientific">Roseateles aquae</name>
    <dbReference type="NCBI Taxonomy" id="3077235"/>
    <lineage>
        <taxon>Bacteria</taxon>
        <taxon>Pseudomonadati</taxon>
        <taxon>Pseudomonadota</taxon>
        <taxon>Betaproteobacteria</taxon>
        <taxon>Burkholderiales</taxon>
        <taxon>Sphaerotilaceae</taxon>
        <taxon>Roseateles</taxon>
    </lineage>
</organism>
<dbReference type="Pfam" id="PF02518">
    <property type="entry name" value="HATPase_c"/>
    <property type="match status" value="1"/>
</dbReference>
<accession>A0ABU3PA06</accession>
<protein>
    <recommendedName>
        <fullName evidence="2">histidine kinase</fullName>
        <ecNumber evidence="2">2.7.13.3</ecNumber>
    </recommendedName>
</protein>
<evidence type="ECO:0000256" key="1">
    <source>
        <dbReference type="ARBA" id="ARBA00000085"/>
    </source>
</evidence>
<keyword evidence="13" id="KW-1185">Reference proteome</keyword>
<dbReference type="SUPFAM" id="SSF52172">
    <property type="entry name" value="CheY-like"/>
    <property type="match status" value="1"/>
</dbReference>
<dbReference type="InterPro" id="IPR001789">
    <property type="entry name" value="Sig_transdc_resp-reg_receiver"/>
</dbReference>
<dbReference type="CDD" id="cd16917">
    <property type="entry name" value="HATPase_UhpB-NarQ-NarX-like"/>
    <property type="match status" value="1"/>
</dbReference>
<dbReference type="Proteomes" id="UP001246372">
    <property type="component" value="Unassembled WGS sequence"/>
</dbReference>
<evidence type="ECO:0000256" key="3">
    <source>
        <dbReference type="ARBA" id="ARBA00022553"/>
    </source>
</evidence>
<dbReference type="InterPro" id="IPR003594">
    <property type="entry name" value="HATPase_dom"/>
</dbReference>
<dbReference type="InterPro" id="IPR011006">
    <property type="entry name" value="CheY-like_superfamily"/>
</dbReference>
<dbReference type="CDD" id="cd00156">
    <property type="entry name" value="REC"/>
    <property type="match status" value="1"/>
</dbReference>
<feature type="compositionally biased region" description="Basic and acidic residues" evidence="10">
    <location>
        <begin position="364"/>
        <end position="375"/>
    </location>
</feature>
<keyword evidence="7" id="KW-0067">ATP-binding</keyword>
<reference evidence="12" key="1">
    <citation type="submission" date="2023-09" db="EMBL/GenBank/DDBJ databases">
        <title>Paucibacter sp. APW11 Genome sequencing and assembly.</title>
        <authorList>
            <person name="Kim I."/>
        </authorList>
    </citation>
    <scope>NUCLEOTIDE SEQUENCE</scope>
    <source>
        <strain evidence="12">APW11</strain>
    </source>
</reference>
<evidence type="ECO:0000256" key="4">
    <source>
        <dbReference type="ARBA" id="ARBA00022679"/>
    </source>
</evidence>
<gene>
    <name evidence="12" type="ORF">RQP53_08815</name>
</gene>
<evidence type="ECO:0000256" key="8">
    <source>
        <dbReference type="ARBA" id="ARBA00023012"/>
    </source>
</evidence>
<feature type="domain" description="Response regulatory" evidence="11">
    <location>
        <begin position="11"/>
        <end position="126"/>
    </location>
</feature>
<evidence type="ECO:0000313" key="12">
    <source>
        <dbReference type="EMBL" id="MDT8999365.1"/>
    </source>
</evidence>
<comment type="catalytic activity">
    <reaction evidence="1">
        <text>ATP + protein L-histidine = ADP + protein N-phospho-L-histidine.</text>
        <dbReference type="EC" id="2.7.13.3"/>
    </reaction>
</comment>
<proteinExistence type="predicted"/>
<dbReference type="PANTHER" id="PTHR24421:SF10">
    <property type="entry name" value="NITRATE_NITRITE SENSOR PROTEIN NARQ"/>
    <property type="match status" value="1"/>
</dbReference>
<dbReference type="InterPro" id="IPR011712">
    <property type="entry name" value="Sig_transdc_His_kin_sub3_dim/P"/>
</dbReference>
<keyword evidence="6" id="KW-0418">Kinase</keyword>
<evidence type="ECO:0000256" key="5">
    <source>
        <dbReference type="ARBA" id="ARBA00022741"/>
    </source>
</evidence>
<evidence type="ECO:0000256" key="9">
    <source>
        <dbReference type="PROSITE-ProRule" id="PRU00169"/>
    </source>
</evidence>
<evidence type="ECO:0000256" key="7">
    <source>
        <dbReference type="ARBA" id="ARBA00022840"/>
    </source>
</evidence>
<dbReference type="InterPro" id="IPR036890">
    <property type="entry name" value="HATPase_C_sf"/>
</dbReference>
<dbReference type="Pfam" id="PF00072">
    <property type="entry name" value="Response_reg"/>
    <property type="match status" value="1"/>
</dbReference>
<evidence type="ECO:0000259" key="11">
    <source>
        <dbReference type="PROSITE" id="PS50110"/>
    </source>
</evidence>
<keyword evidence="4" id="KW-0808">Transferase</keyword>
<dbReference type="Gene3D" id="3.30.565.10">
    <property type="entry name" value="Histidine kinase-like ATPase, C-terminal domain"/>
    <property type="match status" value="1"/>
</dbReference>